<proteinExistence type="predicted"/>
<sequence length="41" mass="4706">MEGQGWKPKRPTLSRRCLLSFKTVGLGLFCWLGYVKKIGYS</sequence>
<keyword evidence="3" id="KW-1185">Reference proteome</keyword>
<dbReference type="AlphaFoldDB" id="A0A069QFW3"/>
<dbReference type="PATRIC" id="fig|1122985.7.peg.3111"/>
<feature type="transmembrane region" description="Helical" evidence="1">
    <location>
        <begin position="17"/>
        <end position="35"/>
    </location>
</feature>
<protein>
    <submittedName>
        <fullName evidence="2">Uncharacterized protein</fullName>
    </submittedName>
</protein>
<keyword evidence="1" id="KW-1133">Transmembrane helix</keyword>
<reference evidence="2 3" key="1">
    <citation type="submission" date="2013-08" db="EMBL/GenBank/DDBJ databases">
        <authorList>
            <person name="Weinstock G."/>
            <person name="Sodergren E."/>
            <person name="Wylie T."/>
            <person name="Fulton L."/>
            <person name="Fulton R."/>
            <person name="Fronick C."/>
            <person name="O'Laughlin M."/>
            <person name="Godfrey J."/>
            <person name="Miner T."/>
            <person name="Herter B."/>
            <person name="Appelbaum E."/>
            <person name="Cordes M."/>
            <person name="Lek S."/>
            <person name="Wollam A."/>
            <person name="Pepin K.H."/>
            <person name="Palsikar V.B."/>
            <person name="Mitreva M."/>
            <person name="Wilson R.K."/>
        </authorList>
    </citation>
    <scope>NUCLEOTIDE SEQUENCE [LARGE SCALE GENOMIC DNA]</scope>
    <source>
        <strain evidence="2 3">ATCC 15930</strain>
    </source>
</reference>
<name>A0A069QFW3_HOYLO</name>
<organism evidence="2 3">
    <name type="scientific">Hoylesella loescheii DSM 19665 = JCM 12249 = ATCC 15930</name>
    <dbReference type="NCBI Taxonomy" id="1122985"/>
    <lineage>
        <taxon>Bacteria</taxon>
        <taxon>Pseudomonadati</taxon>
        <taxon>Bacteroidota</taxon>
        <taxon>Bacteroidia</taxon>
        <taxon>Bacteroidales</taxon>
        <taxon>Prevotellaceae</taxon>
        <taxon>Hoylesella</taxon>
    </lineage>
</organism>
<comment type="caution">
    <text evidence="2">The sequence shown here is derived from an EMBL/GenBank/DDBJ whole genome shotgun (WGS) entry which is preliminary data.</text>
</comment>
<evidence type="ECO:0000256" key="1">
    <source>
        <dbReference type="SAM" id="Phobius"/>
    </source>
</evidence>
<keyword evidence="1" id="KW-0472">Membrane</keyword>
<dbReference type="EMBL" id="JNGW01000130">
    <property type="protein sequence ID" value="KDR50934.1"/>
    <property type="molecule type" value="Genomic_DNA"/>
</dbReference>
<keyword evidence="1" id="KW-0812">Transmembrane</keyword>
<gene>
    <name evidence="2" type="ORF">HMPREF1991_03007</name>
</gene>
<dbReference type="Proteomes" id="UP000027442">
    <property type="component" value="Unassembled WGS sequence"/>
</dbReference>
<dbReference type="HOGENOM" id="CLU_3274533_0_0_10"/>
<accession>A0A069QFW3</accession>
<evidence type="ECO:0000313" key="3">
    <source>
        <dbReference type="Proteomes" id="UP000027442"/>
    </source>
</evidence>
<evidence type="ECO:0000313" key="2">
    <source>
        <dbReference type="EMBL" id="KDR50934.1"/>
    </source>
</evidence>